<evidence type="ECO:0008006" key="5">
    <source>
        <dbReference type="Google" id="ProtNLM"/>
    </source>
</evidence>
<sequence>MSKALFEKEFTTHSIRRSAARWAARCGADDSTIKRAGRWKSSSFELYTQDARAEMIKEQHDGNPIFDHKMWMFKPLR</sequence>
<dbReference type="GO" id="GO:0015074">
    <property type="term" value="P:DNA integration"/>
    <property type="evidence" value="ECO:0007669"/>
    <property type="project" value="InterPro"/>
</dbReference>
<reference evidence="3 4" key="1">
    <citation type="submission" date="2022-05" db="EMBL/GenBank/DDBJ databases">
        <authorList>
            <consortium name="Genoscope - CEA"/>
            <person name="William W."/>
        </authorList>
    </citation>
    <scope>NUCLEOTIDE SEQUENCE [LARGE SCALE GENOMIC DNA]</scope>
</reference>
<proteinExistence type="predicted"/>
<comment type="caution">
    <text evidence="3">The sequence shown here is derived from an EMBL/GenBank/DDBJ whole genome shotgun (WGS) entry which is preliminary data.</text>
</comment>
<dbReference type="EMBL" id="CALNXJ010000005">
    <property type="protein sequence ID" value="CAH3040208.1"/>
    <property type="molecule type" value="Genomic_DNA"/>
</dbReference>
<evidence type="ECO:0000256" key="1">
    <source>
        <dbReference type="ARBA" id="ARBA00023172"/>
    </source>
</evidence>
<dbReference type="SUPFAM" id="SSF56349">
    <property type="entry name" value="DNA breaking-rejoining enzymes"/>
    <property type="match status" value="1"/>
</dbReference>
<gene>
    <name evidence="3" type="ORF">PMEA_00025334</name>
    <name evidence="2" type="ORF">PMEA_00025827</name>
</gene>
<evidence type="ECO:0000313" key="4">
    <source>
        <dbReference type="Proteomes" id="UP001159428"/>
    </source>
</evidence>
<protein>
    <recommendedName>
        <fullName evidence="5">Tyr recombinase domain-containing protein</fullName>
    </recommendedName>
</protein>
<dbReference type="EMBL" id="CALNXJ010000049">
    <property type="protein sequence ID" value="CAH3151675.1"/>
    <property type="molecule type" value="Genomic_DNA"/>
</dbReference>
<keyword evidence="1" id="KW-0233">DNA recombination</keyword>
<evidence type="ECO:0000313" key="3">
    <source>
        <dbReference type="EMBL" id="CAH3151675.1"/>
    </source>
</evidence>
<dbReference type="AlphaFoldDB" id="A0AAU9XLU0"/>
<dbReference type="GO" id="GO:0006310">
    <property type="term" value="P:DNA recombination"/>
    <property type="evidence" value="ECO:0007669"/>
    <property type="project" value="UniProtKB-KW"/>
</dbReference>
<dbReference type="Proteomes" id="UP001159428">
    <property type="component" value="Unassembled WGS sequence"/>
</dbReference>
<dbReference type="InterPro" id="IPR013762">
    <property type="entry name" value="Integrase-like_cat_sf"/>
</dbReference>
<organism evidence="3 4">
    <name type="scientific">Pocillopora meandrina</name>
    <dbReference type="NCBI Taxonomy" id="46732"/>
    <lineage>
        <taxon>Eukaryota</taxon>
        <taxon>Metazoa</taxon>
        <taxon>Cnidaria</taxon>
        <taxon>Anthozoa</taxon>
        <taxon>Hexacorallia</taxon>
        <taxon>Scleractinia</taxon>
        <taxon>Astrocoeniina</taxon>
        <taxon>Pocilloporidae</taxon>
        <taxon>Pocillopora</taxon>
    </lineage>
</organism>
<name>A0AAU9XLU0_9CNID</name>
<accession>A0AAU9XLU0</accession>
<dbReference type="GO" id="GO:0003677">
    <property type="term" value="F:DNA binding"/>
    <property type="evidence" value="ECO:0007669"/>
    <property type="project" value="InterPro"/>
</dbReference>
<evidence type="ECO:0000313" key="2">
    <source>
        <dbReference type="EMBL" id="CAH3040208.1"/>
    </source>
</evidence>
<dbReference type="Gene3D" id="1.10.443.10">
    <property type="entry name" value="Intergrase catalytic core"/>
    <property type="match status" value="1"/>
</dbReference>
<dbReference type="InterPro" id="IPR011010">
    <property type="entry name" value="DNA_brk_join_enz"/>
</dbReference>
<keyword evidence="4" id="KW-1185">Reference proteome</keyword>